<dbReference type="PROSITE" id="PS51257">
    <property type="entry name" value="PROKAR_LIPOPROTEIN"/>
    <property type="match status" value="1"/>
</dbReference>
<dbReference type="EMBL" id="CP136920">
    <property type="protein sequence ID" value="WOO42765.1"/>
    <property type="molecule type" value="Genomic_DNA"/>
</dbReference>
<evidence type="ECO:0000313" key="3">
    <source>
        <dbReference type="Proteomes" id="UP001304300"/>
    </source>
</evidence>
<keyword evidence="3" id="KW-1185">Reference proteome</keyword>
<evidence type="ECO:0000313" key="2">
    <source>
        <dbReference type="EMBL" id="WOO42765.1"/>
    </source>
</evidence>
<reference evidence="2 3" key="1">
    <citation type="submission" date="2023-10" db="EMBL/GenBank/DDBJ databases">
        <title>Rubellicoccus peritrichatus gen. nov., sp. nov., isolated from an algae of coral reef tank.</title>
        <authorList>
            <person name="Luo J."/>
        </authorList>
    </citation>
    <scope>NUCLEOTIDE SEQUENCE [LARGE SCALE GENOMIC DNA]</scope>
    <source>
        <strain evidence="2 3">CR14</strain>
    </source>
</reference>
<dbReference type="Proteomes" id="UP001304300">
    <property type="component" value="Chromosome"/>
</dbReference>
<protein>
    <recommendedName>
        <fullName evidence="4">Lipoprotein</fullName>
    </recommendedName>
</protein>
<dbReference type="KEGG" id="puo:RZN69_06650"/>
<organism evidence="2 3">
    <name type="scientific">Rubellicoccus peritrichatus</name>
    <dbReference type="NCBI Taxonomy" id="3080537"/>
    <lineage>
        <taxon>Bacteria</taxon>
        <taxon>Pseudomonadati</taxon>
        <taxon>Verrucomicrobiota</taxon>
        <taxon>Opitutia</taxon>
        <taxon>Puniceicoccales</taxon>
        <taxon>Cerasicoccaceae</taxon>
        <taxon>Rubellicoccus</taxon>
    </lineage>
</organism>
<feature type="region of interest" description="Disordered" evidence="1">
    <location>
        <begin position="22"/>
        <end position="57"/>
    </location>
</feature>
<name>A0AAQ3QXD9_9BACT</name>
<gene>
    <name evidence="2" type="ORF">RZN69_06650</name>
</gene>
<dbReference type="RefSeq" id="WP_317835292.1">
    <property type="nucleotide sequence ID" value="NZ_CP136920.1"/>
</dbReference>
<evidence type="ECO:0008006" key="4">
    <source>
        <dbReference type="Google" id="ProtNLM"/>
    </source>
</evidence>
<evidence type="ECO:0000256" key="1">
    <source>
        <dbReference type="SAM" id="MobiDB-lite"/>
    </source>
</evidence>
<sequence length="57" mass="6039">MLSRLISVLLLSVGAMLFLSGCSSSSQDESSIPWSRPAGWEGQAPGLGDISPGRNRY</sequence>
<dbReference type="AlphaFoldDB" id="A0AAQ3QXD9"/>
<proteinExistence type="predicted"/>
<feature type="compositionally biased region" description="Low complexity" evidence="1">
    <location>
        <begin position="22"/>
        <end position="35"/>
    </location>
</feature>
<accession>A0AAQ3QXD9</accession>